<feature type="non-terminal residue" evidence="1">
    <location>
        <position position="1"/>
    </location>
</feature>
<evidence type="ECO:0008006" key="3">
    <source>
        <dbReference type="Google" id="ProtNLM"/>
    </source>
</evidence>
<dbReference type="OrthoDB" id="2804062at2759"/>
<dbReference type="InterPro" id="IPR040521">
    <property type="entry name" value="KDZ"/>
</dbReference>
<protein>
    <recommendedName>
        <fullName evidence="3">CxC2-like cysteine cluster KDZ transposase-associated domain-containing protein</fullName>
    </recommendedName>
</protein>
<proteinExistence type="predicted"/>
<dbReference type="Proteomes" id="UP000054007">
    <property type="component" value="Unassembled WGS sequence"/>
</dbReference>
<feature type="non-terminal residue" evidence="1">
    <location>
        <position position="672"/>
    </location>
</feature>
<evidence type="ECO:0000313" key="1">
    <source>
        <dbReference type="EMBL" id="KIY60819.1"/>
    </source>
</evidence>
<dbReference type="AlphaFoldDB" id="A0A0D7ASK8"/>
<keyword evidence="2" id="KW-1185">Reference proteome</keyword>
<evidence type="ECO:0000313" key="2">
    <source>
        <dbReference type="Proteomes" id="UP000054007"/>
    </source>
</evidence>
<gene>
    <name evidence="1" type="ORF">CYLTODRAFT_482388</name>
</gene>
<dbReference type="Pfam" id="PF18758">
    <property type="entry name" value="KDZ"/>
    <property type="match status" value="1"/>
</dbReference>
<dbReference type="STRING" id="1314674.A0A0D7ASK8"/>
<name>A0A0D7ASK8_9AGAR</name>
<dbReference type="EMBL" id="KN881227">
    <property type="protein sequence ID" value="KIY60819.1"/>
    <property type="molecule type" value="Genomic_DNA"/>
</dbReference>
<accession>A0A0D7ASK8</accession>
<reference evidence="1 2" key="1">
    <citation type="journal article" date="2015" name="Fungal Genet. Biol.">
        <title>Evolution of novel wood decay mechanisms in Agaricales revealed by the genome sequences of Fistulina hepatica and Cylindrobasidium torrendii.</title>
        <authorList>
            <person name="Floudas D."/>
            <person name="Held B.W."/>
            <person name="Riley R."/>
            <person name="Nagy L.G."/>
            <person name="Koehler G."/>
            <person name="Ransdell A.S."/>
            <person name="Younus H."/>
            <person name="Chow J."/>
            <person name="Chiniquy J."/>
            <person name="Lipzen A."/>
            <person name="Tritt A."/>
            <person name="Sun H."/>
            <person name="Haridas S."/>
            <person name="LaButti K."/>
            <person name="Ohm R.A."/>
            <person name="Kues U."/>
            <person name="Blanchette R.A."/>
            <person name="Grigoriev I.V."/>
            <person name="Minto R.E."/>
            <person name="Hibbett D.S."/>
        </authorList>
    </citation>
    <scope>NUCLEOTIDE SEQUENCE [LARGE SCALE GENOMIC DNA]</scope>
    <source>
        <strain evidence="1 2">FP15055 ss-10</strain>
    </source>
</reference>
<sequence length="672" mass="76038">YKYNLFVGLDANFRLENKLRKIAKGRAINVLGDGLGYFAKLDGEDGYIEQLKKHISEEDVQTCAGFQAIMQRDTRFNKGLRATGLAACSCTRHEGLRPNGIGDMIKGERFSSMDYLFCAGIQNELVLRIMVSYDIGCVWKVYLLNRLAKLPESIGGPRAAAETDIEVSLPVWHAGGHDCKCAACESLRHKIGAGMTDAEGVERIWAVCNTKSYATREMHLDTRHSALEDHFDHHNWSMNLRLRNLLGKRYRIAQQELEAQITNHNEVSKGVDAEILASWMDSIRAWHEQEKILLKNKTVPNPYLSTWREGDITEKQIREDLAAAEAEELQVLSAETAKKKITVIAFVSAILQVEQIQLKIKSLQVTKGKAAYGAEKKIDDARKAFWPKFERIRRLQASFMPLVIPNIEAAESAAEELATKKGTTRTPELAENVKLWLPSEIPKESRTLYNPALFSAEQSLRSLQCSENLDAVRLRLYTLAHILRFKNKNLVAQKASTRAKGLLQETQARLASAVRKYRAAYKGLVSLAGFKEARPYRRLKNKDVTTKFFVDYKAEAARRLTKLASGASRRRIRAPVGQRLNEEDVETTDFNDDIDEDYEALGEELLEDLAAAGKKGVRGGSKRTMSWIWTANGAPDEEEATLLHDAVRVEWCKSYSRMERWQEEVILLEEEM</sequence>
<organism evidence="1 2">
    <name type="scientific">Cylindrobasidium torrendii FP15055 ss-10</name>
    <dbReference type="NCBI Taxonomy" id="1314674"/>
    <lineage>
        <taxon>Eukaryota</taxon>
        <taxon>Fungi</taxon>
        <taxon>Dikarya</taxon>
        <taxon>Basidiomycota</taxon>
        <taxon>Agaricomycotina</taxon>
        <taxon>Agaricomycetes</taxon>
        <taxon>Agaricomycetidae</taxon>
        <taxon>Agaricales</taxon>
        <taxon>Marasmiineae</taxon>
        <taxon>Physalacriaceae</taxon>
        <taxon>Cylindrobasidium</taxon>
    </lineage>
</organism>